<organism evidence="1 2">
    <name type="scientific">Leptospira limi</name>
    <dbReference type="NCBI Taxonomy" id="2950023"/>
    <lineage>
        <taxon>Bacteria</taxon>
        <taxon>Pseudomonadati</taxon>
        <taxon>Spirochaetota</taxon>
        <taxon>Spirochaetia</taxon>
        <taxon>Leptospirales</taxon>
        <taxon>Leptospiraceae</taxon>
        <taxon>Leptospira</taxon>
    </lineage>
</organism>
<reference evidence="1 2" key="1">
    <citation type="submission" date="2022-06" db="EMBL/GenBank/DDBJ databases">
        <title>Leptospira isolates from biofilms formed at urban environments.</title>
        <authorList>
            <person name="Ribeiro P.S."/>
            <person name="Sousa T."/>
            <person name="Carvalho N."/>
            <person name="Aburjaile F."/>
            <person name="Neves F."/>
            <person name="Oliveira D."/>
            <person name="Blanco L."/>
            <person name="Lima J."/>
            <person name="Costa F."/>
            <person name="Brenig B."/>
            <person name="Soares S."/>
            <person name="Ramos R."/>
            <person name="Goes-Neto A."/>
            <person name="Matiuzzi M."/>
            <person name="Azevedo V."/>
            <person name="Ristow P."/>
        </authorList>
    </citation>
    <scope>NUCLEOTIDE SEQUENCE [LARGE SCALE GENOMIC DNA]</scope>
    <source>
        <strain evidence="1 2">VSF25</strain>
    </source>
</reference>
<dbReference type="Proteomes" id="UP001209737">
    <property type="component" value="Unassembled WGS sequence"/>
</dbReference>
<proteinExistence type="predicted"/>
<keyword evidence="2" id="KW-1185">Reference proteome</keyword>
<evidence type="ECO:0000313" key="1">
    <source>
        <dbReference type="EMBL" id="MCW7463007.1"/>
    </source>
</evidence>
<gene>
    <name evidence="1" type="ORF">ND812_12985</name>
</gene>
<sequence length="64" mass="7415">MRRIKHVGYELLNVKMLFPLNTCDWLRSHIQDGSTKGKKTNPVVSKENAIDFSSFSIEIYLNET</sequence>
<evidence type="ECO:0000313" key="2">
    <source>
        <dbReference type="Proteomes" id="UP001209737"/>
    </source>
</evidence>
<comment type="caution">
    <text evidence="1">The sequence shown here is derived from an EMBL/GenBank/DDBJ whole genome shotgun (WGS) entry which is preliminary data.</text>
</comment>
<protein>
    <submittedName>
        <fullName evidence="1">Uncharacterized protein</fullName>
    </submittedName>
</protein>
<dbReference type="EMBL" id="JAMQPV010000001">
    <property type="protein sequence ID" value="MCW7463007.1"/>
    <property type="molecule type" value="Genomic_DNA"/>
</dbReference>
<name>A0ABT3M057_9LEPT</name>
<dbReference type="RefSeq" id="WP_265375789.1">
    <property type="nucleotide sequence ID" value="NZ_JAMQPV010000001.1"/>
</dbReference>
<accession>A0ABT3M057</accession>